<organism evidence="1 2">
    <name type="scientific">Brassica campestris</name>
    <name type="common">Field mustard</name>
    <dbReference type="NCBI Taxonomy" id="3711"/>
    <lineage>
        <taxon>Eukaryota</taxon>
        <taxon>Viridiplantae</taxon>
        <taxon>Streptophyta</taxon>
        <taxon>Embryophyta</taxon>
        <taxon>Tracheophyta</taxon>
        <taxon>Spermatophyta</taxon>
        <taxon>Magnoliopsida</taxon>
        <taxon>eudicotyledons</taxon>
        <taxon>Gunneridae</taxon>
        <taxon>Pentapetalae</taxon>
        <taxon>rosids</taxon>
        <taxon>malvids</taxon>
        <taxon>Brassicales</taxon>
        <taxon>Brassicaceae</taxon>
        <taxon>Brassiceae</taxon>
        <taxon>Brassica</taxon>
    </lineage>
</organism>
<dbReference type="Gramene" id="Bra005518.1">
    <property type="protein sequence ID" value="Bra005518.1-P"/>
    <property type="gene ID" value="Bra005518"/>
</dbReference>
<name>M4CMT0_BRACM</name>
<keyword evidence="2" id="KW-1185">Reference proteome</keyword>
<dbReference type="eggNOG" id="KOG1075">
    <property type="taxonomic scope" value="Eukaryota"/>
</dbReference>
<evidence type="ECO:0000313" key="2">
    <source>
        <dbReference type="Proteomes" id="UP000011750"/>
    </source>
</evidence>
<reference evidence="1 2" key="2">
    <citation type="journal article" date="2018" name="Hortic Res">
        <title>Improved Brassica rapa reference genome by single-molecule sequencing and chromosome conformation capture technologies.</title>
        <authorList>
            <person name="Zhang L."/>
            <person name="Cai X."/>
            <person name="Wu J."/>
            <person name="Liu M."/>
            <person name="Grob S."/>
            <person name="Cheng F."/>
            <person name="Liang J."/>
            <person name="Cai C."/>
            <person name="Liu Z."/>
            <person name="Liu B."/>
            <person name="Wang F."/>
            <person name="Li S."/>
            <person name="Liu F."/>
            <person name="Li X."/>
            <person name="Cheng L."/>
            <person name="Yang W."/>
            <person name="Li M.H."/>
            <person name="Grossniklaus U."/>
            <person name="Zheng H."/>
            <person name="Wang X."/>
        </authorList>
    </citation>
    <scope>NUCLEOTIDE SEQUENCE [LARGE SCALE GENOMIC DNA]</scope>
    <source>
        <strain evidence="1 2">cv. Chiifu-401-42</strain>
    </source>
</reference>
<evidence type="ECO:0000313" key="1">
    <source>
        <dbReference type="EnsemblPlants" id="Bra005518.1-P"/>
    </source>
</evidence>
<accession>M4CMT0</accession>
<dbReference type="EnsemblPlants" id="Bra005518.1">
    <property type="protein sequence ID" value="Bra005518.1-P"/>
    <property type="gene ID" value="Bra005518"/>
</dbReference>
<reference evidence="1 2" key="1">
    <citation type="journal article" date="2011" name="Nat. Genet.">
        <title>The genome of the mesopolyploid crop species Brassica rapa.</title>
        <authorList>
            <consortium name="Brassica rapa Genome Sequencing Project Consortium"/>
            <person name="Wang X."/>
            <person name="Wang H."/>
            <person name="Wang J."/>
            <person name="Sun R."/>
            <person name="Wu J."/>
            <person name="Liu S."/>
            <person name="Bai Y."/>
            <person name="Mun J.H."/>
            <person name="Bancroft I."/>
            <person name="Cheng F."/>
            <person name="Huang S."/>
            <person name="Li X."/>
            <person name="Hua W."/>
            <person name="Wang J."/>
            <person name="Wang X."/>
            <person name="Freeling M."/>
            <person name="Pires J.C."/>
            <person name="Paterson A.H."/>
            <person name="Chalhoub B."/>
            <person name="Wang B."/>
            <person name="Hayward A."/>
            <person name="Sharpe A.G."/>
            <person name="Park B.S."/>
            <person name="Weisshaar B."/>
            <person name="Liu B."/>
            <person name="Li B."/>
            <person name="Liu B."/>
            <person name="Tong C."/>
            <person name="Song C."/>
            <person name="Duran C."/>
            <person name="Peng C."/>
            <person name="Geng C."/>
            <person name="Koh C."/>
            <person name="Lin C."/>
            <person name="Edwards D."/>
            <person name="Mu D."/>
            <person name="Shen D."/>
            <person name="Soumpourou E."/>
            <person name="Li F."/>
            <person name="Fraser F."/>
            <person name="Conant G."/>
            <person name="Lassalle G."/>
            <person name="King G.J."/>
            <person name="Bonnema G."/>
            <person name="Tang H."/>
            <person name="Wang H."/>
            <person name="Belcram H."/>
            <person name="Zhou H."/>
            <person name="Hirakawa H."/>
            <person name="Abe H."/>
            <person name="Guo H."/>
            <person name="Wang H."/>
            <person name="Jin H."/>
            <person name="Parkin I.A."/>
            <person name="Batley J."/>
            <person name="Kim J.S."/>
            <person name="Just J."/>
            <person name="Li J."/>
            <person name="Xu J."/>
            <person name="Deng J."/>
            <person name="Kim J.A."/>
            <person name="Li J."/>
            <person name="Yu J."/>
            <person name="Meng J."/>
            <person name="Wang J."/>
            <person name="Min J."/>
            <person name="Poulain J."/>
            <person name="Wang J."/>
            <person name="Hatakeyama K."/>
            <person name="Wu K."/>
            <person name="Wang L."/>
            <person name="Fang L."/>
            <person name="Trick M."/>
            <person name="Links M.G."/>
            <person name="Zhao M."/>
            <person name="Jin M."/>
            <person name="Ramchiary N."/>
            <person name="Drou N."/>
            <person name="Berkman P.J."/>
            <person name="Cai Q."/>
            <person name="Huang Q."/>
            <person name="Li R."/>
            <person name="Tabata S."/>
            <person name="Cheng S."/>
            <person name="Zhang S."/>
            <person name="Zhang S."/>
            <person name="Huang S."/>
            <person name="Sato S."/>
            <person name="Sun S."/>
            <person name="Kwon S.J."/>
            <person name="Choi S.R."/>
            <person name="Lee T.H."/>
            <person name="Fan W."/>
            <person name="Zhao X."/>
            <person name="Tan X."/>
            <person name="Xu X."/>
            <person name="Wang Y."/>
            <person name="Qiu Y."/>
            <person name="Yin Y."/>
            <person name="Li Y."/>
            <person name="Du Y."/>
            <person name="Liao Y."/>
            <person name="Lim Y."/>
            <person name="Narusaka Y."/>
            <person name="Wang Y."/>
            <person name="Wang Z."/>
            <person name="Li Z."/>
            <person name="Wang Z."/>
            <person name="Xiong Z."/>
            <person name="Zhang Z."/>
        </authorList>
    </citation>
    <scope>NUCLEOTIDE SEQUENCE [LARGE SCALE GENOMIC DNA]</scope>
    <source>
        <strain evidence="1 2">cv. Chiifu-401-42</strain>
    </source>
</reference>
<dbReference type="InParanoid" id="M4CMT0"/>
<proteinExistence type="predicted"/>
<protein>
    <submittedName>
        <fullName evidence="1">Uncharacterized protein</fullName>
    </submittedName>
</protein>
<dbReference type="Proteomes" id="UP000011750">
    <property type="component" value="Chromosome A05"/>
</dbReference>
<dbReference type="HOGENOM" id="CLU_1637790_0_0_1"/>
<sequence length="162" mass="17760">MKVDVYEEKLVSSSNSEDQRNIPFQMYSIKGIDWIASGICEPMLTSKPWLDPSLMGEAKILVEVKQDKSFPRKLALEDQSGSMSMCLTSIRCTWCCDVGVDVACGGVIRCVEVIKLCVDVLVGILGVLGVNVLSDVLGEVLGDVSSKNCRLKSRLRRSLVQS</sequence>
<reference evidence="1" key="3">
    <citation type="submission" date="2023-03" db="UniProtKB">
        <authorList>
            <consortium name="EnsemblPlants"/>
        </authorList>
    </citation>
    <scope>IDENTIFICATION</scope>
    <source>
        <strain evidence="1">cv. Chiifu-401-42</strain>
    </source>
</reference>
<dbReference type="AlphaFoldDB" id="M4CMT0"/>